<name>A0ABT5VLI5_9BACI</name>
<reference evidence="2" key="1">
    <citation type="submission" date="2024-05" db="EMBL/GenBank/DDBJ databases">
        <title>Alkalihalobacillus sp. strain MEB203 novel alkaliphilic bacterium from Lonar Lake, India.</title>
        <authorList>
            <person name="Joshi A."/>
            <person name="Thite S."/>
            <person name="Mengade P."/>
        </authorList>
    </citation>
    <scope>NUCLEOTIDE SEQUENCE</scope>
    <source>
        <strain evidence="2">MEB 203</strain>
    </source>
</reference>
<evidence type="ECO:0000313" key="2">
    <source>
        <dbReference type="EMBL" id="MDE5416284.1"/>
    </source>
</evidence>
<proteinExistence type="predicted"/>
<dbReference type="SUPFAM" id="SSF55729">
    <property type="entry name" value="Acyl-CoA N-acyltransferases (Nat)"/>
    <property type="match status" value="1"/>
</dbReference>
<keyword evidence="3" id="KW-1185">Reference proteome</keyword>
<dbReference type="EMBL" id="JAOTPO010000031">
    <property type="protein sequence ID" value="MDE5416284.1"/>
    <property type="molecule type" value="Genomic_DNA"/>
</dbReference>
<dbReference type="RefSeq" id="WP_275120875.1">
    <property type="nucleotide sequence ID" value="NZ_JAOTPO010000031.1"/>
</dbReference>
<feature type="domain" description="N-acetyltransferase" evidence="1">
    <location>
        <begin position="17"/>
        <end position="176"/>
    </location>
</feature>
<protein>
    <submittedName>
        <fullName evidence="2">GNAT family N-acetyltransferase</fullName>
    </submittedName>
</protein>
<dbReference type="PANTHER" id="PTHR43792:SF9">
    <property type="entry name" value="RIBOSOMAL-PROTEIN-ALANINE ACETYLTRANSFERASE"/>
    <property type="match status" value="1"/>
</dbReference>
<dbReference type="InterPro" id="IPR051531">
    <property type="entry name" value="N-acetyltransferase"/>
</dbReference>
<dbReference type="PANTHER" id="PTHR43792">
    <property type="entry name" value="GNAT FAMILY, PUTATIVE (AFU_ORTHOLOGUE AFUA_3G00765)-RELATED-RELATED"/>
    <property type="match status" value="1"/>
</dbReference>
<dbReference type="PROSITE" id="PS51186">
    <property type="entry name" value="GNAT"/>
    <property type="match status" value="1"/>
</dbReference>
<gene>
    <name evidence="2" type="ORF">N7Z68_23570</name>
</gene>
<sequence length="191" mass="22265">MTERTLSEIPTLETENYFLRGMTNEDVTDLFAFMSNSETMKFITPHPVKSEHELQATIETSLENFREEKEIPWVIIHKQSDEIVGMFRFHKLNLWHKKTEMGVVIRRDFQRRGVMSEILASVLPYGFNTLGLNRIVGDIFAKNKGSEKLLMNYGFKREGTLRQTDFDGTQYHDTVVFSLLKSEFTSRQTSV</sequence>
<comment type="caution">
    <text evidence="2">The sequence shown here is derived from an EMBL/GenBank/DDBJ whole genome shotgun (WGS) entry which is preliminary data.</text>
</comment>
<accession>A0ABT5VLI5</accession>
<organism evidence="2 3">
    <name type="scientific">Alkalihalobacterium chitinilyticum</name>
    <dbReference type="NCBI Taxonomy" id="2980103"/>
    <lineage>
        <taxon>Bacteria</taxon>
        <taxon>Bacillati</taxon>
        <taxon>Bacillota</taxon>
        <taxon>Bacilli</taxon>
        <taxon>Bacillales</taxon>
        <taxon>Bacillaceae</taxon>
        <taxon>Alkalihalobacterium</taxon>
    </lineage>
</organism>
<dbReference type="InterPro" id="IPR000182">
    <property type="entry name" value="GNAT_dom"/>
</dbReference>
<dbReference type="InterPro" id="IPR016181">
    <property type="entry name" value="Acyl_CoA_acyltransferase"/>
</dbReference>
<evidence type="ECO:0000313" key="3">
    <source>
        <dbReference type="Proteomes" id="UP001148125"/>
    </source>
</evidence>
<dbReference type="Proteomes" id="UP001148125">
    <property type="component" value="Unassembled WGS sequence"/>
</dbReference>
<dbReference type="Gene3D" id="3.40.630.30">
    <property type="match status" value="1"/>
</dbReference>
<dbReference type="Pfam" id="PF13302">
    <property type="entry name" value="Acetyltransf_3"/>
    <property type="match status" value="1"/>
</dbReference>
<evidence type="ECO:0000259" key="1">
    <source>
        <dbReference type="PROSITE" id="PS51186"/>
    </source>
</evidence>